<dbReference type="AlphaFoldDB" id="A0A1R4HCU3"/>
<dbReference type="Proteomes" id="UP000195667">
    <property type="component" value="Unassembled WGS sequence"/>
</dbReference>
<organism evidence="1 2">
    <name type="scientific">Crenothrix polyspora</name>
    <dbReference type="NCBI Taxonomy" id="360316"/>
    <lineage>
        <taxon>Bacteria</taxon>
        <taxon>Pseudomonadati</taxon>
        <taxon>Pseudomonadota</taxon>
        <taxon>Gammaproteobacteria</taxon>
        <taxon>Methylococcales</taxon>
        <taxon>Crenotrichaceae</taxon>
        <taxon>Crenothrix</taxon>
    </lineage>
</organism>
<dbReference type="EMBL" id="FUKI01000126">
    <property type="protein sequence ID" value="SJM94044.1"/>
    <property type="molecule type" value="Genomic_DNA"/>
</dbReference>
<evidence type="ECO:0000313" key="2">
    <source>
        <dbReference type="Proteomes" id="UP000195667"/>
    </source>
</evidence>
<proteinExistence type="predicted"/>
<name>A0A1R4HCU3_9GAMM</name>
<protein>
    <submittedName>
        <fullName evidence="1">Uncharacterized protein</fullName>
    </submittedName>
</protein>
<gene>
    <name evidence="1" type="ORF">CRENPOLYSF1_50091</name>
</gene>
<keyword evidence="2" id="KW-1185">Reference proteome</keyword>
<sequence>MIENGSFENLGWGSLRIQTNWDKRAGVKNNFFTGVIHG</sequence>
<evidence type="ECO:0000313" key="1">
    <source>
        <dbReference type="EMBL" id="SJM94044.1"/>
    </source>
</evidence>
<accession>A0A1R4HCU3</accession>
<reference evidence="2" key="1">
    <citation type="submission" date="2017-02" db="EMBL/GenBank/DDBJ databases">
        <authorList>
            <person name="Daims H."/>
        </authorList>
    </citation>
    <scope>NUCLEOTIDE SEQUENCE [LARGE SCALE GENOMIC DNA]</scope>
</reference>